<protein>
    <submittedName>
        <fullName evidence="1">Uncharacterized protein</fullName>
    </submittedName>
</protein>
<dbReference type="AlphaFoldDB" id="A0A382N683"/>
<evidence type="ECO:0000313" key="1">
    <source>
        <dbReference type="EMBL" id="SVC55292.1"/>
    </source>
</evidence>
<sequence>PNSSNSSKQFAVRPKTSQSQHIIICFLVDQEKIWFEVTLTISHPVTSEMMIFVIIRQRLVCYQKL</sequence>
<feature type="non-terminal residue" evidence="1">
    <location>
        <position position="1"/>
    </location>
</feature>
<proteinExistence type="predicted"/>
<name>A0A382N683_9ZZZZ</name>
<accession>A0A382N683</accession>
<dbReference type="EMBL" id="UINC01097519">
    <property type="protein sequence ID" value="SVC55292.1"/>
    <property type="molecule type" value="Genomic_DNA"/>
</dbReference>
<gene>
    <name evidence="1" type="ORF">METZ01_LOCUS308146</name>
</gene>
<reference evidence="1" key="1">
    <citation type="submission" date="2018-05" db="EMBL/GenBank/DDBJ databases">
        <authorList>
            <person name="Lanie J.A."/>
            <person name="Ng W.-L."/>
            <person name="Kazmierczak K.M."/>
            <person name="Andrzejewski T.M."/>
            <person name="Davidsen T.M."/>
            <person name="Wayne K.J."/>
            <person name="Tettelin H."/>
            <person name="Glass J.I."/>
            <person name="Rusch D."/>
            <person name="Podicherti R."/>
            <person name="Tsui H.-C.T."/>
            <person name="Winkler M.E."/>
        </authorList>
    </citation>
    <scope>NUCLEOTIDE SEQUENCE</scope>
</reference>
<organism evidence="1">
    <name type="scientific">marine metagenome</name>
    <dbReference type="NCBI Taxonomy" id="408172"/>
    <lineage>
        <taxon>unclassified sequences</taxon>
        <taxon>metagenomes</taxon>
        <taxon>ecological metagenomes</taxon>
    </lineage>
</organism>